<dbReference type="EMBL" id="JANBUH010000577">
    <property type="protein sequence ID" value="KAJ2750353.1"/>
    <property type="molecule type" value="Genomic_DNA"/>
</dbReference>
<reference evidence="2" key="1">
    <citation type="submission" date="2022-07" db="EMBL/GenBank/DDBJ databases">
        <title>Phylogenomic reconstructions and comparative analyses of Kickxellomycotina fungi.</title>
        <authorList>
            <person name="Reynolds N.K."/>
            <person name="Stajich J.E."/>
            <person name="Barry K."/>
            <person name="Grigoriev I.V."/>
            <person name="Crous P."/>
            <person name="Smith M.E."/>
        </authorList>
    </citation>
    <scope>NUCLEOTIDE SEQUENCE</scope>
    <source>
        <strain evidence="2">BCRC 34297</strain>
    </source>
</reference>
<dbReference type="InterPro" id="IPR023213">
    <property type="entry name" value="CAT-like_dom_sf"/>
</dbReference>
<evidence type="ECO:0000313" key="2">
    <source>
        <dbReference type="EMBL" id="KAJ2750353.1"/>
    </source>
</evidence>
<dbReference type="PANTHER" id="PTHR31642:SF310">
    <property type="entry name" value="FATTY ALCOHOL:CAFFEOYL-COA ACYLTRANSFERASE"/>
    <property type="match status" value="1"/>
</dbReference>
<dbReference type="GO" id="GO:0016747">
    <property type="term" value="F:acyltransferase activity, transferring groups other than amino-acyl groups"/>
    <property type="evidence" value="ECO:0007669"/>
    <property type="project" value="TreeGrafter"/>
</dbReference>
<sequence>MLASDTTKSDGDLLAGLKPQELELTTLDLAQFGITVDGLYFYKNTRQDEGEFMSIDLLRRSFLQLVVDHYPMIVGRPTVNSQGQAVIAIDPANLCLPDIAEIHIDHPVDAFMTMRSNVSSKESSNNENVVRFFDIRRFYRESGVSRLPRATYHKDHSAAIIRVLRFKDSEYVALAYSLSHVLFDGSGMMIFMNHWAEYARHLHSTDNPDCQLAQPPVTSRTAMQKYFDSVEPVDPPFIRHFKENVPPLPMEFPANIAPVLIASPDLPTYEDQHLMHFSPASLERMRQDIDKSQTVNMALTALCAQAMVRANTLVYTTPPQISYVVIAYDGRPRANVPPNFTGNISCTTVAPLPTQMVVGSSYKDLATAIKGYSSMVGSEYTKAVMHTIETNLGLLYRASFTLCNSSQTSYFGLTALRYMPFRTVDLGFGPPEVLSFDYYVKEGMARMYPNYQDGGIDLIFNYPDANFEYLKQDVDLAKYADFIY</sequence>
<evidence type="ECO:0000256" key="1">
    <source>
        <dbReference type="ARBA" id="ARBA00022679"/>
    </source>
</evidence>
<dbReference type="Proteomes" id="UP001140011">
    <property type="component" value="Unassembled WGS sequence"/>
</dbReference>
<proteinExistence type="predicted"/>
<evidence type="ECO:0000313" key="3">
    <source>
        <dbReference type="Proteomes" id="UP001140011"/>
    </source>
</evidence>
<keyword evidence="1" id="KW-0808">Transferase</keyword>
<comment type="caution">
    <text evidence="2">The sequence shown here is derived from an EMBL/GenBank/DDBJ whole genome shotgun (WGS) entry which is preliminary data.</text>
</comment>
<dbReference type="Gene3D" id="3.30.559.10">
    <property type="entry name" value="Chloramphenicol acetyltransferase-like domain"/>
    <property type="match status" value="2"/>
</dbReference>
<name>A0A9W8GQ73_9FUNG</name>
<organism evidence="2 3">
    <name type="scientific">Coemansia pectinata</name>
    <dbReference type="NCBI Taxonomy" id="1052879"/>
    <lineage>
        <taxon>Eukaryota</taxon>
        <taxon>Fungi</taxon>
        <taxon>Fungi incertae sedis</taxon>
        <taxon>Zoopagomycota</taxon>
        <taxon>Kickxellomycotina</taxon>
        <taxon>Kickxellomycetes</taxon>
        <taxon>Kickxellales</taxon>
        <taxon>Kickxellaceae</taxon>
        <taxon>Coemansia</taxon>
    </lineage>
</organism>
<protein>
    <submittedName>
        <fullName evidence="2">Uncharacterized protein</fullName>
    </submittedName>
</protein>
<keyword evidence="3" id="KW-1185">Reference proteome</keyword>
<accession>A0A9W8GQ73</accession>
<dbReference type="PANTHER" id="PTHR31642">
    <property type="entry name" value="TRICHOTHECENE 3-O-ACETYLTRANSFERASE"/>
    <property type="match status" value="1"/>
</dbReference>
<dbReference type="OrthoDB" id="671439at2759"/>
<dbReference type="InterPro" id="IPR050317">
    <property type="entry name" value="Plant_Fungal_Acyltransferase"/>
</dbReference>
<dbReference type="AlphaFoldDB" id="A0A9W8GQ73"/>
<dbReference type="Pfam" id="PF02458">
    <property type="entry name" value="Transferase"/>
    <property type="match status" value="1"/>
</dbReference>
<gene>
    <name evidence="2" type="ORF">GGI19_005156</name>
</gene>